<sequence>NAAHMGPICKWVNNFLAFCLPGQSWTEDDFIGLTAVIGIPWGAQKTKMFASMQHYIGFNWDIEAKTVAVPLEKLNAMTALVDGWFAKDAKFSAHDAQRLHGKLVHISCIFPLIR</sequence>
<dbReference type="PANTHER" id="PTHR33050:SF7">
    <property type="entry name" value="RIBONUCLEASE H"/>
    <property type="match status" value="1"/>
</dbReference>
<gene>
    <name evidence="1" type="ORF">NEOLEDRAFT_1025855</name>
</gene>
<feature type="non-terminal residue" evidence="1">
    <location>
        <position position="1"/>
    </location>
</feature>
<accession>A0A165PE29</accession>
<name>A0A165PE29_9AGAM</name>
<evidence type="ECO:0000313" key="1">
    <source>
        <dbReference type="EMBL" id="KZT20907.1"/>
    </source>
</evidence>
<dbReference type="AlphaFoldDB" id="A0A165PE29"/>
<dbReference type="PANTHER" id="PTHR33050">
    <property type="entry name" value="REVERSE TRANSCRIPTASE DOMAIN-CONTAINING PROTEIN"/>
    <property type="match status" value="1"/>
</dbReference>
<organism evidence="1 2">
    <name type="scientific">Neolentinus lepideus HHB14362 ss-1</name>
    <dbReference type="NCBI Taxonomy" id="1314782"/>
    <lineage>
        <taxon>Eukaryota</taxon>
        <taxon>Fungi</taxon>
        <taxon>Dikarya</taxon>
        <taxon>Basidiomycota</taxon>
        <taxon>Agaricomycotina</taxon>
        <taxon>Agaricomycetes</taxon>
        <taxon>Gloeophyllales</taxon>
        <taxon>Gloeophyllaceae</taxon>
        <taxon>Neolentinus</taxon>
    </lineage>
</organism>
<dbReference type="InterPro" id="IPR052055">
    <property type="entry name" value="Hepadnavirus_pol/RT"/>
</dbReference>
<reference evidence="1 2" key="1">
    <citation type="journal article" date="2016" name="Mol. Biol. Evol.">
        <title>Comparative Genomics of Early-Diverging Mushroom-Forming Fungi Provides Insights into the Origins of Lignocellulose Decay Capabilities.</title>
        <authorList>
            <person name="Nagy L.G."/>
            <person name="Riley R."/>
            <person name="Tritt A."/>
            <person name="Adam C."/>
            <person name="Daum C."/>
            <person name="Floudas D."/>
            <person name="Sun H."/>
            <person name="Yadav J.S."/>
            <person name="Pangilinan J."/>
            <person name="Larsson K.H."/>
            <person name="Matsuura K."/>
            <person name="Barry K."/>
            <person name="Labutti K."/>
            <person name="Kuo R."/>
            <person name="Ohm R.A."/>
            <person name="Bhattacharya S.S."/>
            <person name="Shirouzu T."/>
            <person name="Yoshinaga Y."/>
            <person name="Martin F.M."/>
            <person name="Grigoriev I.V."/>
            <person name="Hibbett D.S."/>
        </authorList>
    </citation>
    <scope>NUCLEOTIDE SEQUENCE [LARGE SCALE GENOMIC DNA]</scope>
    <source>
        <strain evidence="1 2">HHB14362 ss-1</strain>
    </source>
</reference>
<feature type="non-terminal residue" evidence="1">
    <location>
        <position position="114"/>
    </location>
</feature>
<evidence type="ECO:0000313" key="2">
    <source>
        <dbReference type="Proteomes" id="UP000076761"/>
    </source>
</evidence>
<proteinExistence type="predicted"/>
<protein>
    <submittedName>
        <fullName evidence="1">Uncharacterized protein</fullName>
    </submittedName>
</protein>
<dbReference type="EMBL" id="KV425613">
    <property type="protein sequence ID" value="KZT20907.1"/>
    <property type="molecule type" value="Genomic_DNA"/>
</dbReference>
<dbReference type="OrthoDB" id="3248529at2759"/>
<dbReference type="InParanoid" id="A0A165PE29"/>
<dbReference type="Proteomes" id="UP000076761">
    <property type="component" value="Unassembled WGS sequence"/>
</dbReference>
<dbReference type="STRING" id="1314782.A0A165PE29"/>
<keyword evidence="2" id="KW-1185">Reference proteome</keyword>